<dbReference type="Gene3D" id="1.10.260.40">
    <property type="entry name" value="lambda repressor-like DNA-binding domains"/>
    <property type="match status" value="1"/>
</dbReference>
<reference evidence="3 4" key="1">
    <citation type="submission" date="2016-10" db="EMBL/GenBank/DDBJ databases">
        <authorList>
            <person name="de Groot N.N."/>
        </authorList>
    </citation>
    <scope>NUCLEOTIDE SEQUENCE [LARGE SCALE GENOMIC DNA]</scope>
    <source>
        <strain evidence="3 4">L 420-91</strain>
    </source>
</reference>
<dbReference type="Pfam" id="PF01381">
    <property type="entry name" value="HTH_3"/>
    <property type="match status" value="1"/>
</dbReference>
<dbReference type="RefSeq" id="WP_091261562.1">
    <property type="nucleotide sequence ID" value="NZ_FNDE01000075.1"/>
</dbReference>
<dbReference type="OrthoDB" id="34624at2"/>
<evidence type="ECO:0000313" key="4">
    <source>
        <dbReference type="Proteomes" id="UP000198956"/>
    </source>
</evidence>
<gene>
    <name evidence="3" type="ORF">SAMN04489735_10755</name>
</gene>
<dbReference type="GO" id="GO:0005829">
    <property type="term" value="C:cytosol"/>
    <property type="evidence" value="ECO:0007669"/>
    <property type="project" value="TreeGrafter"/>
</dbReference>
<dbReference type="AlphaFoldDB" id="A0A1G8FNK9"/>
<evidence type="ECO:0000313" key="3">
    <source>
        <dbReference type="EMBL" id="SDH83664.1"/>
    </source>
</evidence>
<accession>A0A1G8FNK9</accession>
<dbReference type="InterPro" id="IPR001387">
    <property type="entry name" value="Cro/C1-type_HTH"/>
</dbReference>
<dbReference type="CDD" id="cd00093">
    <property type="entry name" value="HTH_XRE"/>
    <property type="match status" value="1"/>
</dbReference>
<sequence>MELGNKIKALRLQKKLTQADLSKLAQVAQSVISDIENNKRKQGISVIYVQRLAKALGVTVAELLDEEEQTA</sequence>
<dbReference type="SMART" id="SM00530">
    <property type="entry name" value="HTH_XRE"/>
    <property type="match status" value="1"/>
</dbReference>
<dbReference type="PANTHER" id="PTHR46797:SF1">
    <property type="entry name" value="METHYLPHOSPHONATE SYNTHASE"/>
    <property type="match status" value="1"/>
</dbReference>
<dbReference type="GO" id="GO:0003700">
    <property type="term" value="F:DNA-binding transcription factor activity"/>
    <property type="evidence" value="ECO:0007669"/>
    <property type="project" value="TreeGrafter"/>
</dbReference>
<keyword evidence="1 3" id="KW-0238">DNA-binding</keyword>
<dbReference type="GO" id="GO:0003677">
    <property type="term" value="F:DNA binding"/>
    <property type="evidence" value="ECO:0007669"/>
    <property type="project" value="UniProtKB-KW"/>
</dbReference>
<evidence type="ECO:0000256" key="1">
    <source>
        <dbReference type="ARBA" id="ARBA00023125"/>
    </source>
</evidence>
<dbReference type="PROSITE" id="PS50943">
    <property type="entry name" value="HTH_CROC1"/>
    <property type="match status" value="1"/>
</dbReference>
<dbReference type="SUPFAM" id="SSF47413">
    <property type="entry name" value="lambda repressor-like DNA-binding domains"/>
    <property type="match status" value="1"/>
</dbReference>
<organism evidence="3 4">
    <name type="scientific">Aneurinibacillus thermoaerophilus</name>
    <dbReference type="NCBI Taxonomy" id="143495"/>
    <lineage>
        <taxon>Bacteria</taxon>
        <taxon>Bacillati</taxon>
        <taxon>Bacillota</taxon>
        <taxon>Bacilli</taxon>
        <taxon>Bacillales</taxon>
        <taxon>Paenibacillaceae</taxon>
        <taxon>Aneurinibacillus group</taxon>
        <taxon>Aneurinibacillus</taxon>
    </lineage>
</organism>
<evidence type="ECO:0000259" key="2">
    <source>
        <dbReference type="PROSITE" id="PS50943"/>
    </source>
</evidence>
<dbReference type="Proteomes" id="UP000198956">
    <property type="component" value="Unassembled WGS sequence"/>
</dbReference>
<feature type="domain" description="HTH cro/C1-type" evidence="2">
    <location>
        <begin position="7"/>
        <end position="63"/>
    </location>
</feature>
<dbReference type="InterPro" id="IPR010982">
    <property type="entry name" value="Lambda_DNA-bd_dom_sf"/>
</dbReference>
<protein>
    <submittedName>
        <fullName evidence="3">DNA-binding transcriptional regulator, XRE-family HTH domain</fullName>
    </submittedName>
</protein>
<dbReference type="EMBL" id="FNDE01000075">
    <property type="protein sequence ID" value="SDH83664.1"/>
    <property type="molecule type" value="Genomic_DNA"/>
</dbReference>
<dbReference type="InterPro" id="IPR050807">
    <property type="entry name" value="TransReg_Diox_bact_type"/>
</dbReference>
<name>A0A1G8FNK9_ANETH</name>
<proteinExistence type="predicted"/>
<dbReference type="PANTHER" id="PTHR46797">
    <property type="entry name" value="HTH-TYPE TRANSCRIPTIONAL REGULATOR"/>
    <property type="match status" value="1"/>
</dbReference>